<dbReference type="CDD" id="cd00104">
    <property type="entry name" value="KAZAL_FS"/>
    <property type="match status" value="1"/>
</dbReference>
<dbReference type="PANTHER" id="PTHR13866">
    <property type="entry name" value="SPARC OSTEONECTIN"/>
    <property type="match status" value="1"/>
</dbReference>
<dbReference type="GO" id="GO:0005518">
    <property type="term" value="F:collagen binding"/>
    <property type="evidence" value="ECO:0007669"/>
    <property type="project" value="TreeGrafter"/>
</dbReference>
<dbReference type="GO" id="GO:0005615">
    <property type="term" value="C:extracellular space"/>
    <property type="evidence" value="ECO:0007669"/>
    <property type="project" value="TreeGrafter"/>
</dbReference>
<comment type="caution">
    <text evidence="5">The sequence shown here is derived from an EMBL/GenBank/DDBJ whole genome shotgun (WGS) entry which is preliminary data.</text>
</comment>
<feature type="domain" description="Kazal-like" evidence="4">
    <location>
        <begin position="54"/>
        <end position="111"/>
    </location>
</feature>
<dbReference type="GO" id="GO:0005509">
    <property type="term" value="F:calcium ion binding"/>
    <property type="evidence" value="ECO:0007669"/>
    <property type="project" value="TreeGrafter"/>
</dbReference>
<dbReference type="InterPro" id="IPR002350">
    <property type="entry name" value="Kazal_dom"/>
</dbReference>
<keyword evidence="3" id="KW-0325">Glycoprotein</keyword>
<evidence type="ECO:0000256" key="2">
    <source>
        <dbReference type="ARBA" id="ARBA00023157"/>
    </source>
</evidence>
<proteinExistence type="predicted"/>
<dbReference type="SMART" id="SM00280">
    <property type="entry name" value="KAZAL"/>
    <property type="match status" value="1"/>
</dbReference>
<dbReference type="PROSITE" id="PS51465">
    <property type="entry name" value="KAZAL_2"/>
    <property type="match status" value="1"/>
</dbReference>
<accession>A0A3S5AEM9</accession>
<reference evidence="5" key="1">
    <citation type="submission" date="2018-11" db="EMBL/GenBank/DDBJ databases">
        <authorList>
            <consortium name="Pathogen Informatics"/>
        </authorList>
    </citation>
    <scope>NUCLEOTIDE SEQUENCE</scope>
</reference>
<name>A0A3S5AEM9_9PLAT</name>
<dbReference type="Pfam" id="PF07648">
    <property type="entry name" value="Kazal_2"/>
    <property type="match status" value="1"/>
</dbReference>
<gene>
    <name evidence="5" type="ORF">PXEA_LOCUS15467</name>
</gene>
<sequence>MTTCRELGQTCKNHEICTLLTDQQASASISLSVPYSRLPNREVYQKTDGFNGLTTARAHCTCPICPEESGLGGKVCGSDSQTYRSECHLRLSACRQNDHSLKVVKRGSCGKMIIH</sequence>
<dbReference type="SUPFAM" id="SSF100895">
    <property type="entry name" value="Kazal-type serine protease inhibitors"/>
    <property type="match status" value="1"/>
</dbReference>
<dbReference type="AlphaFoldDB" id="A0A3S5AEM9"/>
<dbReference type="Gene3D" id="3.30.60.30">
    <property type="match status" value="1"/>
</dbReference>
<protein>
    <recommendedName>
        <fullName evidence="4">Kazal-like domain-containing protein</fullName>
    </recommendedName>
</protein>
<dbReference type="OrthoDB" id="88467at2759"/>
<evidence type="ECO:0000313" key="5">
    <source>
        <dbReference type="EMBL" id="VEL22027.1"/>
    </source>
</evidence>
<dbReference type="GO" id="GO:0050840">
    <property type="term" value="F:extracellular matrix binding"/>
    <property type="evidence" value="ECO:0007669"/>
    <property type="project" value="TreeGrafter"/>
</dbReference>
<dbReference type="EMBL" id="CAAALY010054342">
    <property type="protein sequence ID" value="VEL22027.1"/>
    <property type="molecule type" value="Genomic_DNA"/>
</dbReference>
<keyword evidence="1" id="KW-0732">Signal</keyword>
<organism evidence="5 6">
    <name type="scientific">Protopolystoma xenopodis</name>
    <dbReference type="NCBI Taxonomy" id="117903"/>
    <lineage>
        <taxon>Eukaryota</taxon>
        <taxon>Metazoa</taxon>
        <taxon>Spiralia</taxon>
        <taxon>Lophotrochozoa</taxon>
        <taxon>Platyhelminthes</taxon>
        <taxon>Monogenea</taxon>
        <taxon>Polyopisthocotylea</taxon>
        <taxon>Polystomatidea</taxon>
        <taxon>Polystomatidae</taxon>
        <taxon>Protopolystoma</taxon>
    </lineage>
</organism>
<dbReference type="Proteomes" id="UP000784294">
    <property type="component" value="Unassembled WGS sequence"/>
</dbReference>
<evidence type="ECO:0000259" key="4">
    <source>
        <dbReference type="PROSITE" id="PS51465"/>
    </source>
</evidence>
<evidence type="ECO:0000256" key="3">
    <source>
        <dbReference type="ARBA" id="ARBA00023180"/>
    </source>
</evidence>
<keyword evidence="2" id="KW-1015">Disulfide bond</keyword>
<keyword evidence="6" id="KW-1185">Reference proteome</keyword>
<evidence type="ECO:0000313" key="6">
    <source>
        <dbReference type="Proteomes" id="UP000784294"/>
    </source>
</evidence>
<dbReference type="InterPro" id="IPR036058">
    <property type="entry name" value="Kazal_dom_sf"/>
</dbReference>
<evidence type="ECO:0000256" key="1">
    <source>
        <dbReference type="ARBA" id="ARBA00022729"/>
    </source>
</evidence>
<dbReference type="PANTHER" id="PTHR13866:SF29">
    <property type="entry name" value="FOLLISTATIN"/>
    <property type="match status" value="1"/>
</dbReference>